<evidence type="ECO:0000313" key="3">
    <source>
        <dbReference type="Proteomes" id="UP000316208"/>
    </source>
</evidence>
<gene>
    <name evidence="2" type="ORF">C7Y44_13420</name>
</gene>
<accession>A0ABY3ARJ0</accession>
<dbReference type="Proteomes" id="UP000316208">
    <property type="component" value="Unassembled WGS sequence"/>
</dbReference>
<dbReference type="InterPro" id="IPR009081">
    <property type="entry name" value="PP-bd_ACP"/>
</dbReference>
<evidence type="ECO:0000313" key="2">
    <source>
        <dbReference type="EMBL" id="TQR45260.1"/>
    </source>
</evidence>
<dbReference type="EMBL" id="SADY01000003">
    <property type="protein sequence ID" value="TQR45260.1"/>
    <property type="molecule type" value="Genomic_DNA"/>
</dbReference>
<reference evidence="2 3" key="1">
    <citation type="submission" date="2018-03" db="EMBL/GenBank/DDBJ databases">
        <title>Aerobic endospore-forming bacteria genome sequencing and assembly.</title>
        <authorList>
            <person name="Cavalcante D.A."/>
            <person name="Driks A."/>
            <person name="Putonti C."/>
            <person name="De-Souza M.T."/>
        </authorList>
    </citation>
    <scope>NUCLEOTIDE SEQUENCE [LARGE SCALE GENOMIC DNA]</scope>
    <source>
        <strain evidence="2 3">SDF0028</strain>
    </source>
</reference>
<dbReference type="InterPro" id="IPR036736">
    <property type="entry name" value="ACP-like_sf"/>
</dbReference>
<dbReference type="SUPFAM" id="SSF47336">
    <property type="entry name" value="ACP-like"/>
    <property type="match status" value="1"/>
</dbReference>
<name>A0ABY3ARJ0_PAEPP</name>
<keyword evidence="3" id="KW-1185">Reference proteome</keyword>
<comment type="caution">
    <text evidence="2">The sequence shown here is derived from an EMBL/GenBank/DDBJ whole genome shotgun (WGS) entry which is preliminary data.</text>
</comment>
<feature type="domain" description="Carrier" evidence="1">
    <location>
        <begin position="1"/>
        <end position="73"/>
    </location>
</feature>
<dbReference type="Pfam" id="PF00550">
    <property type="entry name" value="PP-binding"/>
    <property type="match status" value="1"/>
</dbReference>
<protein>
    <submittedName>
        <fullName evidence="2">Acyl carrier protein</fullName>
    </submittedName>
</protein>
<dbReference type="Gene3D" id="1.10.1200.10">
    <property type="entry name" value="ACP-like"/>
    <property type="match status" value="1"/>
</dbReference>
<evidence type="ECO:0000259" key="1">
    <source>
        <dbReference type="PROSITE" id="PS50075"/>
    </source>
</evidence>
<dbReference type="RefSeq" id="WP_142544267.1">
    <property type="nucleotide sequence ID" value="NZ_SADY01000003.1"/>
</dbReference>
<sequence>MELREKLLLLCQENLGNDDISEQANFFDIGCSSLTIYKISEQARERYGLNISPIDMMTYPTIEKLIAYLQEGEQALKGDNLGTAITARKNLRNRRQRG</sequence>
<dbReference type="PROSITE" id="PS50075">
    <property type="entry name" value="CARRIER"/>
    <property type="match status" value="1"/>
</dbReference>
<organism evidence="2 3">
    <name type="scientific">Paenibacillus popilliae</name>
    <name type="common">Bacillus popilliae</name>
    <dbReference type="NCBI Taxonomy" id="78057"/>
    <lineage>
        <taxon>Bacteria</taxon>
        <taxon>Bacillati</taxon>
        <taxon>Bacillota</taxon>
        <taxon>Bacilli</taxon>
        <taxon>Bacillales</taxon>
        <taxon>Paenibacillaceae</taxon>
        <taxon>Paenibacillus</taxon>
    </lineage>
</organism>
<proteinExistence type="predicted"/>